<protein>
    <recommendedName>
        <fullName evidence="3">Non-structural maintenance of chromosomes element 1 homolog</fullName>
    </recommendedName>
</protein>
<evidence type="ECO:0000313" key="17">
    <source>
        <dbReference type="Proteomes" id="UP000095023"/>
    </source>
</evidence>
<organism evidence="16 17">
    <name type="scientific">Tortispora caseinolytica NRRL Y-17796</name>
    <dbReference type="NCBI Taxonomy" id="767744"/>
    <lineage>
        <taxon>Eukaryota</taxon>
        <taxon>Fungi</taxon>
        <taxon>Dikarya</taxon>
        <taxon>Ascomycota</taxon>
        <taxon>Saccharomycotina</taxon>
        <taxon>Trigonopsidomycetes</taxon>
        <taxon>Trigonopsidales</taxon>
        <taxon>Trigonopsidaceae</taxon>
        <taxon>Tortispora</taxon>
    </lineage>
</organism>
<keyword evidence="6" id="KW-0479">Metal-binding</keyword>
<dbReference type="InterPro" id="IPR046349">
    <property type="entry name" value="C1-like_sf"/>
</dbReference>
<evidence type="ECO:0000256" key="8">
    <source>
        <dbReference type="ARBA" id="ARBA00022771"/>
    </source>
</evidence>
<keyword evidence="12" id="KW-0233">DNA recombination</keyword>
<evidence type="ECO:0000256" key="12">
    <source>
        <dbReference type="ARBA" id="ARBA00023172"/>
    </source>
</evidence>
<dbReference type="OrthoDB" id="185455at2759"/>
<keyword evidence="9" id="KW-0833">Ubl conjugation pathway</keyword>
<dbReference type="PANTHER" id="PTHR20973">
    <property type="entry name" value="NON-SMC ELEMENT 1-RELATED"/>
    <property type="match status" value="1"/>
</dbReference>
<dbReference type="InterPro" id="IPR013083">
    <property type="entry name" value="Znf_RING/FYVE/PHD"/>
</dbReference>
<keyword evidence="7" id="KW-0227">DNA damage</keyword>
<dbReference type="AlphaFoldDB" id="A0A1E4TK05"/>
<comment type="subcellular location">
    <subcellularLocation>
        <location evidence="2">Chromosome</location>
    </subcellularLocation>
    <subcellularLocation>
        <location evidence="1">Nucleus</location>
    </subcellularLocation>
</comment>
<keyword evidence="10" id="KW-0862">Zinc</keyword>
<dbReference type="EMBL" id="KV453841">
    <property type="protein sequence ID" value="ODV92090.1"/>
    <property type="molecule type" value="Genomic_DNA"/>
</dbReference>
<keyword evidence="13" id="KW-0234">DNA repair</keyword>
<evidence type="ECO:0000256" key="6">
    <source>
        <dbReference type="ARBA" id="ARBA00022723"/>
    </source>
</evidence>
<name>A0A1E4TK05_9ASCO</name>
<evidence type="ECO:0000256" key="14">
    <source>
        <dbReference type="ARBA" id="ARBA00023242"/>
    </source>
</evidence>
<keyword evidence="14" id="KW-0539">Nucleus</keyword>
<dbReference type="GO" id="GO:0030915">
    <property type="term" value="C:Smc5-Smc6 complex"/>
    <property type="evidence" value="ECO:0007669"/>
    <property type="project" value="InterPro"/>
</dbReference>
<evidence type="ECO:0000256" key="9">
    <source>
        <dbReference type="ARBA" id="ARBA00022786"/>
    </source>
</evidence>
<evidence type="ECO:0000259" key="15">
    <source>
        <dbReference type="PROSITE" id="PS50081"/>
    </source>
</evidence>
<evidence type="ECO:0000256" key="5">
    <source>
        <dbReference type="ARBA" id="ARBA00022679"/>
    </source>
</evidence>
<evidence type="ECO:0000256" key="2">
    <source>
        <dbReference type="ARBA" id="ARBA00004286"/>
    </source>
</evidence>
<evidence type="ECO:0000256" key="10">
    <source>
        <dbReference type="ARBA" id="ARBA00022833"/>
    </source>
</evidence>
<gene>
    <name evidence="16" type="ORF">CANCADRAFT_82174</name>
</gene>
<dbReference type="GO" id="GO:0008270">
    <property type="term" value="F:zinc ion binding"/>
    <property type="evidence" value="ECO:0007669"/>
    <property type="project" value="UniProtKB-KW"/>
</dbReference>
<evidence type="ECO:0000313" key="16">
    <source>
        <dbReference type="EMBL" id="ODV92090.1"/>
    </source>
</evidence>
<evidence type="ECO:0000256" key="4">
    <source>
        <dbReference type="ARBA" id="ARBA00022454"/>
    </source>
</evidence>
<dbReference type="Pfam" id="PF08746">
    <property type="entry name" value="zf-RING-like"/>
    <property type="match status" value="1"/>
</dbReference>
<accession>A0A1E4TK05</accession>
<evidence type="ECO:0000256" key="13">
    <source>
        <dbReference type="ARBA" id="ARBA00023204"/>
    </source>
</evidence>
<dbReference type="GO" id="GO:0004842">
    <property type="term" value="F:ubiquitin-protein transferase activity"/>
    <property type="evidence" value="ECO:0007669"/>
    <property type="project" value="TreeGrafter"/>
</dbReference>
<evidence type="ECO:0000256" key="1">
    <source>
        <dbReference type="ARBA" id="ARBA00004123"/>
    </source>
</evidence>
<keyword evidence="11" id="KW-0832">Ubl conjugation</keyword>
<evidence type="ECO:0000256" key="3">
    <source>
        <dbReference type="ARBA" id="ARBA00019422"/>
    </source>
</evidence>
<keyword evidence="17" id="KW-1185">Reference proteome</keyword>
<evidence type="ECO:0000256" key="7">
    <source>
        <dbReference type="ARBA" id="ARBA00022763"/>
    </source>
</evidence>
<dbReference type="PANTHER" id="PTHR20973:SF0">
    <property type="entry name" value="NON-STRUCTURAL MAINTENANCE OF CHROMOSOMES ELEMENT 1 HOMOLOG"/>
    <property type="match status" value="1"/>
</dbReference>
<dbReference type="GO" id="GO:0000724">
    <property type="term" value="P:double-strand break repair via homologous recombination"/>
    <property type="evidence" value="ECO:0007669"/>
    <property type="project" value="TreeGrafter"/>
</dbReference>
<dbReference type="InterPro" id="IPR011513">
    <property type="entry name" value="Nse1"/>
</dbReference>
<dbReference type="PROSITE" id="PS50081">
    <property type="entry name" value="ZF_DAG_PE_2"/>
    <property type="match status" value="1"/>
</dbReference>
<dbReference type="GO" id="GO:0005634">
    <property type="term" value="C:nucleus"/>
    <property type="evidence" value="ECO:0007669"/>
    <property type="project" value="UniProtKB-SubCell"/>
</dbReference>
<feature type="domain" description="Phorbol-ester/DAG-type" evidence="15">
    <location>
        <begin position="180"/>
        <end position="228"/>
    </location>
</feature>
<sequence length="252" mass="28994">METEQAIIQALFYYKIMDISHINSIILRLNSDSSFDQFSQSVRNTLNQFGFELVSTIDQLSSLKCYTITNTLSDNASKRSNNKYMDTIILRAMLSEVFEPSGSSLPTKFVTTFENINSRVPDVLESLPEETRPASKPSKRQTLDSIDHLIEEGFIARYDVHYRDRSYNLLYPTTRLLCELDRYIQENFSRESLKHCEACRNILTIGYGCSQCSFALHQHCSESYFAESVPSDRFCPYCKTPWQDPLPIGPII</sequence>
<dbReference type="InterPro" id="IPR002219">
    <property type="entry name" value="PKC_DAG/PE"/>
</dbReference>
<dbReference type="Proteomes" id="UP000095023">
    <property type="component" value="Unassembled WGS sequence"/>
</dbReference>
<keyword evidence="4" id="KW-0158">Chromosome</keyword>
<dbReference type="Gene3D" id="3.30.40.10">
    <property type="entry name" value="Zinc/RING finger domain, C3HC4 (zinc finger)"/>
    <property type="match status" value="1"/>
</dbReference>
<dbReference type="InterPro" id="IPR014857">
    <property type="entry name" value="Nse1_RING_C4HC3-type"/>
</dbReference>
<reference evidence="17" key="1">
    <citation type="submission" date="2016-02" db="EMBL/GenBank/DDBJ databases">
        <title>Comparative genomics of biotechnologically important yeasts.</title>
        <authorList>
            <consortium name="DOE Joint Genome Institute"/>
            <person name="Riley R."/>
            <person name="Haridas S."/>
            <person name="Wolfe K.H."/>
            <person name="Lopes M.R."/>
            <person name="Hittinger C.T."/>
            <person name="Goker M."/>
            <person name="Salamov A."/>
            <person name="Wisecaver J."/>
            <person name="Long T.M."/>
            <person name="Aerts A.L."/>
            <person name="Barry K."/>
            <person name="Choi C."/>
            <person name="Clum A."/>
            <person name="Coughlan A.Y."/>
            <person name="Deshpande S."/>
            <person name="Douglass A.P."/>
            <person name="Hanson S.J."/>
            <person name="Klenk H.-P."/>
            <person name="Labutti K."/>
            <person name="Lapidus A."/>
            <person name="Lindquist E."/>
            <person name="Lipzen A."/>
            <person name="Meier-Kolthoff J.P."/>
            <person name="Ohm R.A."/>
            <person name="Otillar R.P."/>
            <person name="Pangilinan J."/>
            <person name="Peng Y."/>
            <person name="Rokas A."/>
            <person name="Rosa C.A."/>
            <person name="Scheuner C."/>
            <person name="Sibirny A.A."/>
            <person name="Slot J.C."/>
            <person name="Stielow J.B."/>
            <person name="Sun H."/>
            <person name="Kurtzman C.P."/>
            <person name="Blackwell M."/>
            <person name="Jeffries T.W."/>
            <person name="Grigoriev I.V."/>
        </authorList>
    </citation>
    <scope>NUCLEOTIDE SEQUENCE [LARGE SCALE GENOMIC DNA]</scope>
    <source>
        <strain evidence="17">NRRL Y-17796</strain>
    </source>
</reference>
<dbReference type="SUPFAM" id="SSF57889">
    <property type="entry name" value="Cysteine-rich domain"/>
    <property type="match status" value="1"/>
</dbReference>
<proteinExistence type="predicted"/>
<keyword evidence="5" id="KW-0808">Transferase</keyword>
<keyword evidence="8" id="KW-0863">Zinc-finger</keyword>
<evidence type="ECO:0000256" key="11">
    <source>
        <dbReference type="ARBA" id="ARBA00022843"/>
    </source>
</evidence>